<evidence type="ECO:0000256" key="2">
    <source>
        <dbReference type="SAM" id="MobiDB-lite"/>
    </source>
</evidence>
<feature type="domain" description="NACHT" evidence="3">
    <location>
        <begin position="122"/>
        <end position="267"/>
    </location>
</feature>
<dbReference type="PANTHER" id="PTHR10039:SF17">
    <property type="entry name" value="FUNGAL STAND N-TERMINAL GOODBYE DOMAIN-CONTAINING PROTEIN-RELATED"/>
    <property type="match status" value="1"/>
</dbReference>
<dbReference type="PROSITE" id="PS50837">
    <property type="entry name" value="NACHT"/>
    <property type="match status" value="1"/>
</dbReference>
<keyword evidence="1" id="KW-0677">Repeat</keyword>
<dbReference type="Proteomes" id="UP000623467">
    <property type="component" value="Unassembled WGS sequence"/>
</dbReference>
<dbReference type="PANTHER" id="PTHR10039">
    <property type="entry name" value="AMELOGENIN"/>
    <property type="match status" value="1"/>
</dbReference>
<dbReference type="Pfam" id="PF24883">
    <property type="entry name" value="NPHP3_N"/>
    <property type="match status" value="1"/>
</dbReference>
<dbReference type="InterPro" id="IPR056884">
    <property type="entry name" value="NPHP3-like_N"/>
</dbReference>
<dbReference type="AlphaFoldDB" id="A0A8H7DFU1"/>
<dbReference type="SUPFAM" id="SSF52540">
    <property type="entry name" value="P-loop containing nucleoside triphosphate hydrolases"/>
    <property type="match status" value="1"/>
</dbReference>
<comment type="caution">
    <text evidence="4">The sequence shown here is derived from an EMBL/GenBank/DDBJ whole genome shotgun (WGS) entry which is preliminary data.</text>
</comment>
<evidence type="ECO:0000259" key="3">
    <source>
        <dbReference type="PROSITE" id="PS50837"/>
    </source>
</evidence>
<dbReference type="InterPro" id="IPR027417">
    <property type="entry name" value="P-loop_NTPase"/>
</dbReference>
<dbReference type="EMBL" id="JACAZH010000003">
    <property type="protein sequence ID" value="KAF7372805.1"/>
    <property type="molecule type" value="Genomic_DNA"/>
</dbReference>
<evidence type="ECO:0000313" key="4">
    <source>
        <dbReference type="EMBL" id="KAF7372805.1"/>
    </source>
</evidence>
<proteinExistence type="predicted"/>
<dbReference type="OrthoDB" id="5967843at2759"/>
<reference evidence="4" key="1">
    <citation type="submission" date="2020-05" db="EMBL/GenBank/DDBJ databases">
        <title>Mycena genomes resolve the evolution of fungal bioluminescence.</title>
        <authorList>
            <person name="Tsai I.J."/>
        </authorList>
    </citation>
    <scope>NUCLEOTIDE SEQUENCE</scope>
    <source>
        <strain evidence="4">160909Yilan</strain>
    </source>
</reference>
<name>A0A8H7DFU1_9AGAR</name>
<evidence type="ECO:0000256" key="1">
    <source>
        <dbReference type="ARBA" id="ARBA00022737"/>
    </source>
</evidence>
<dbReference type="Gene3D" id="3.40.50.300">
    <property type="entry name" value="P-loop containing nucleotide triphosphate hydrolases"/>
    <property type="match status" value="1"/>
</dbReference>
<feature type="compositionally biased region" description="Gly residues" evidence="2">
    <location>
        <begin position="26"/>
        <end position="48"/>
    </location>
</feature>
<gene>
    <name evidence="4" type="ORF">MSAN_00486400</name>
</gene>
<protein>
    <submittedName>
        <fullName evidence="4">NACHT domain-containing protein</fullName>
    </submittedName>
</protein>
<organism evidence="4 5">
    <name type="scientific">Mycena sanguinolenta</name>
    <dbReference type="NCBI Taxonomy" id="230812"/>
    <lineage>
        <taxon>Eukaryota</taxon>
        <taxon>Fungi</taxon>
        <taxon>Dikarya</taxon>
        <taxon>Basidiomycota</taxon>
        <taxon>Agaricomycotina</taxon>
        <taxon>Agaricomycetes</taxon>
        <taxon>Agaricomycetidae</taxon>
        <taxon>Agaricales</taxon>
        <taxon>Marasmiineae</taxon>
        <taxon>Mycenaceae</taxon>
        <taxon>Mycena</taxon>
    </lineage>
</organism>
<dbReference type="InterPro" id="IPR007111">
    <property type="entry name" value="NACHT_NTPase"/>
</dbReference>
<keyword evidence="5" id="KW-1185">Reference proteome</keyword>
<evidence type="ECO:0000313" key="5">
    <source>
        <dbReference type="Proteomes" id="UP000623467"/>
    </source>
</evidence>
<accession>A0A8H7DFU1</accession>
<sequence length="756" mass="85175">MPADRRRSTVAHGRASGPHTTINVNGGRGGRGGDGHGNGTGGAGGRGTGPTLNVEVSTRSFTMNNSQPDGERGIVILHHAVALEAIHNSAESYPQPKCHPETRTKMLEDLHDWVLDKNAQDNILWLHGPAGAGKSAIMQSLAGQLQDTGRLGGSFFFKRTHATCGNAKTLFATIAYQLALAVPWVRTPISQIVEKDPSVVSRSIEIQMKTLISDPFRGHANRKSATVLIDGLDECDGQNIQVEILRTIWNLSCSDPIPLRFIIASRPEPHIREAFNSSFYSGRYRSFNVEQSFEDVRKYLSDEFSRIHGEHFTMASIPSPWPLPYVLQKLVRNSSGHFIYAATIIKFIDDKNYRPTQRLEMVLGNNSQGSPFGALDQLYMDILSSAPRQSELVPILCAIANFDLTVAQIDQLFEFAEGETGLLLRGLHSVLQLPSEDNDFISTHHASFLDFLDDQSRSCNFYAGSLEHRMHLARSFLRRGAARDQPLDWYNPWDVARRPGNHLISFLTSLPPSIELCPLIACMEPDHIFVLKNDNFKGMLSWLKRIPSVPQDLIKLWEDYVYMTSMDTVSGTWLVKHINLPSSELCQVLVASGLLHYALRLIQHLLDITWDELRTIICSVRPSITETGYWTTPPEVLQAIIPWENQRWICRDIALKCIRRIVNAPGDRGGMSIKFDEWYGLAKLLKHCPPCATLYHEFQRIPRPVIKSYFEEWPSWNYNFIANQISQWLESFGDPTLELVVFWKQEILPLAPASPF</sequence>
<feature type="region of interest" description="Disordered" evidence="2">
    <location>
        <begin position="1"/>
        <end position="50"/>
    </location>
</feature>